<evidence type="ECO:0000313" key="2">
    <source>
        <dbReference type="Proteomes" id="UP001527099"/>
    </source>
</evidence>
<protein>
    <submittedName>
        <fullName evidence="1">Uncharacterized protein</fullName>
    </submittedName>
</protein>
<reference evidence="1 2" key="1">
    <citation type="submission" date="2022-05" db="EMBL/GenBank/DDBJ databases">
        <title>Genome Sequencing of Bee-Associated Microbes.</title>
        <authorList>
            <person name="Dunlap C."/>
        </authorList>
    </citation>
    <scope>NUCLEOTIDE SEQUENCE [LARGE SCALE GENOMIC DNA]</scope>
    <source>
        <strain evidence="1 2">NRRL B-14421</strain>
    </source>
</reference>
<accession>A0ABT4GQ06</accession>
<dbReference type="RefSeq" id="WP_268618755.1">
    <property type="nucleotide sequence ID" value="NZ_JAMDMX010000234.1"/>
</dbReference>
<comment type="caution">
    <text evidence="1">The sequence shown here is derived from an EMBL/GenBank/DDBJ whole genome shotgun (WGS) entry which is preliminary data.</text>
</comment>
<dbReference type="Proteomes" id="UP001527099">
    <property type="component" value="Unassembled WGS sequence"/>
</dbReference>
<gene>
    <name evidence="1" type="ORF">M5X19_36580</name>
</gene>
<sequence>MQRYRSRETIRNQKPQCCIGDCGLFNGNIEDKGLYHFTTFSLSIGLSFFKKSLILDFPL</sequence>
<name>A0ABT4GQ06_9BACL</name>
<keyword evidence="2" id="KW-1185">Reference proteome</keyword>
<evidence type="ECO:0000313" key="1">
    <source>
        <dbReference type="EMBL" id="MCY9698315.1"/>
    </source>
</evidence>
<organism evidence="1 2">
    <name type="scientific">Paenibacillus alginolyticus</name>
    <dbReference type="NCBI Taxonomy" id="59839"/>
    <lineage>
        <taxon>Bacteria</taxon>
        <taxon>Bacillati</taxon>
        <taxon>Bacillota</taxon>
        <taxon>Bacilli</taxon>
        <taxon>Bacillales</taxon>
        <taxon>Paenibacillaceae</taxon>
        <taxon>Paenibacillus</taxon>
    </lineage>
</organism>
<dbReference type="EMBL" id="JAMDMX010000234">
    <property type="protein sequence ID" value="MCY9698315.1"/>
    <property type="molecule type" value="Genomic_DNA"/>
</dbReference>
<proteinExistence type="predicted"/>